<dbReference type="EMBL" id="BPLQ01000405">
    <property type="protein sequence ID" value="GIX71031.1"/>
    <property type="molecule type" value="Genomic_DNA"/>
</dbReference>
<sequence>MRLPSGPSLNCTAHLRTKVSENVPRPRLCRKCLITPTSESKLPSWGKGKPLGLKAAGNRTGAGQLMHLKSFTTERSALIIHIMNMHQKLNMTTTPTGSIFALMECDDPQRHRGFRRGPVLTTWSISEPKSAKMCPGRDSAGSV</sequence>
<accession>A0AAV4MG76</accession>
<reference evidence="1 2" key="1">
    <citation type="submission" date="2021-06" db="EMBL/GenBank/DDBJ databases">
        <title>Caerostris darwini draft genome.</title>
        <authorList>
            <person name="Kono N."/>
            <person name="Arakawa K."/>
        </authorList>
    </citation>
    <scope>NUCLEOTIDE SEQUENCE [LARGE SCALE GENOMIC DNA]</scope>
</reference>
<evidence type="ECO:0000313" key="2">
    <source>
        <dbReference type="Proteomes" id="UP001054837"/>
    </source>
</evidence>
<evidence type="ECO:0000313" key="1">
    <source>
        <dbReference type="EMBL" id="GIX71031.1"/>
    </source>
</evidence>
<dbReference type="AlphaFoldDB" id="A0AAV4MG76"/>
<comment type="caution">
    <text evidence="1">The sequence shown here is derived from an EMBL/GenBank/DDBJ whole genome shotgun (WGS) entry which is preliminary data.</text>
</comment>
<dbReference type="Proteomes" id="UP001054837">
    <property type="component" value="Unassembled WGS sequence"/>
</dbReference>
<name>A0AAV4MG76_9ARAC</name>
<protein>
    <submittedName>
        <fullName evidence="1">Uncharacterized protein</fullName>
    </submittedName>
</protein>
<proteinExistence type="predicted"/>
<keyword evidence="2" id="KW-1185">Reference proteome</keyword>
<organism evidence="1 2">
    <name type="scientific">Caerostris darwini</name>
    <dbReference type="NCBI Taxonomy" id="1538125"/>
    <lineage>
        <taxon>Eukaryota</taxon>
        <taxon>Metazoa</taxon>
        <taxon>Ecdysozoa</taxon>
        <taxon>Arthropoda</taxon>
        <taxon>Chelicerata</taxon>
        <taxon>Arachnida</taxon>
        <taxon>Araneae</taxon>
        <taxon>Araneomorphae</taxon>
        <taxon>Entelegynae</taxon>
        <taxon>Araneoidea</taxon>
        <taxon>Araneidae</taxon>
        <taxon>Caerostris</taxon>
    </lineage>
</organism>
<gene>
    <name evidence="1" type="ORF">CDAR_597931</name>
</gene>